<dbReference type="EMBL" id="WWCL01000001">
    <property type="protein sequence ID" value="MYN44905.1"/>
    <property type="molecule type" value="Genomic_DNA"/>
</dbReference>
<keyword evidence="3 5" id="KW-0012">Acyltransferase</keyword>
<comment type="caution">
    <text evidence="5">The sequence shown here is derived from an EMBL/GenBank/DDBJ whole genome shotgun (WGS) entry which is preliminary data.</text>
</comment>
<keyword evidence="2 5" id="KW-0808">Transferase</keyword>
<evidence type="ECO:0000313" key="6">
    <source>
        <dbReference type="Proteomes" id="UP000444316"/>
    </source>
</evidence>
<dbReference type="RefSeq" id="WP_161034487.1">
    <property type="nucleotide sequence ID" value="NZ_WWCL01000001.1"/>
</dbReference>
<sequence length="212" mass="23969">MSDFQLKPADLPKWGQRTALRVLHLFGWKLLFRPLPGPRGICVIYPHTSNWDFMVGLFGKWALDLPFRWLAKDSLFKTPLGNWFRSLGGEPVERGTPSGTIKTQAARMNAADWYWVGITPEGTRGYRPYWKSGFYHLALEAKVPLVLVYIDYATKSLGLVEHVELTGDMETDLAKIRAGFAGRQGLYPAKAAPIVFQERRPDEDNASQSKQA</sequence>
<dbReference type="AlphaFoldDB" id="A0A845HZC8"/>
<dbReference type="Proteomes" id="UP000444316">
    <property type="component" value="Unassembled WGS sequence"/>
</dbReference>
<evidence type="ECO:0000256" key="3">
    <source>
        <dbReference type="ARBA" id="ARBA00023315"/>
    </source>
</evidence>
<dbReference type="Pfam" id="PF01553">
    <property type="entry name" value="Acyltransferase"/>
    <property type="match status" value="1"/>
</dbReference>
<dbReference type="SMART" id="SM00563">
    <property type="entry name" value="PlsC"/>
    <property type="match status" value="1"/>
</dbReference>
<dbReference type="PANTHER" id="PTHR10434">
    <property type="entry name" value="1-ACYL-SN-GLYCEROL-3-PHOSPHATE ACYLTRANSFERASE"/>
    <property type="match status" value="1"/>
</dbReference>
<dbReference type="GO" id="GO:0006654">
    <property type="term" value="P:phosphatidic acid biosynthetic process"/>
    <property type="evidence" value="ECO:0007669"/>
    <property type="project" value="TreeGrafter"/>
</dbReference>
<proteinExistence type="predicted"/>
<evidence type="ECO:0000256" key="1">
    <source>
        <dbReference type="ARBA" id="ARBA00005189"/>
    </source>
</evidence>
<dbReference type="SUPFAM" id="SSF69593">
    <property type="entry name" value="Glycerol-3-phosphate (1)-acyltransferase"/>
    <property type="match status" value="1"/>
</dbReference>
<comment type="pathway">
    <text evidence="1">Lipid metabolism.</text>
</comment>
<evidence type="ECO:0000259" key="4">
    <source>
        <dbReference type="SMART" id="SM00563"/>
    </source>
</evidence>
<organism evidence="5 6">
    <name type="scientific">Duganella fentianensis</name>
    <dbReference type="NCBI Taxonomy" id="2692177"/>
    <lineage>
        <taxon>Bacteria</taxon>
        <taxon>Pseudomonadati</taxon>
        <taxon>Pseudomonadota</taxon>
        <taxon>Betaproteobacteria</taxon>
        <taxon>Burkholderiales</taxon>
        <taxon>Oxalobacteraceae</taxon>
        <taxon>Telluria group</taxon>
        <taxon>Duganella</taxon>
    </lineage>
</organism>
<dbReference type="GO" id="GO:0003841">
    <property type="term" value="F:1-acylglycerol-3-phosphate O-acyltransferase activity"/>
    <property type="evidence" value="ECO:0007669"/>
    <property type="project" value="TreeGrafter"/>
</dbReference>
<protein>
    <submittedName>
        <fullName evidence="5">Glycerol acyltransferase</fullName>
    </submittedName>
</protein>
<accession>A0A845HZC8</accession>
<keyword evidence="6" id="KW-1185">Reference proteome</keyword>
<gene>
    <name evidence="5" type="ORF">GTP23_07455</name>
</gene>
<dbReference type="PANTHER" id="PTHR10434:SF9">
    <property type="entry name" value="PHOSPHOLIPID_GLYCEROL ACYLTRANSFERASE DOMAIN-CONTAINING PROTEIN"/>
    <property type="match status" value="1"/>
</dbReference>
<name>A0A845HZC8_9BURK</name>
<evidence type="ECO:0000256" key="2">
    <source>
        <dbReference type="ARBA" id="ARBA00022679"/>
    </source>
</evidence>
<reference evidence="5" key="1">
    <citation type="submission" date="2019-12" db="EMBL/GenBank/DDBJ databases">
        <title>Novel species isolated from a subtropical stream in China.</title>
        <authorList>
            <person name="Lu H."/>
        </authorList>
    </citation>
    <scope>NUCLEOTIDE SEQUENCE [LARGE SCALE GENOMIC DNA]</scope>
    <source>
        <strain evidence="5">FT93W</strain>
    </source>
</reference>
<dbReference type="InterPro" id="IPR002123">
    <property type="entry name" value="Plipid/glycerol_acylTrfase"/>
</dbReference>
<evidence type="ECO:0000313" key="5">
    <source>
        <dbReference type="EMBL" id="MYN44905.1"/>
    </source>
</evidence>
<feature type="domain" description="Phospholipid/glycerol acyltransferase" evidence="4">
    <location>
        <begin position="41"/>
        <end position="153"/>
    </location>
</feature>